<sequence length="111" mass="12358">MLRSKKKDKENGKSEKKEKEEKKKTKGDDGAGSSKTPTIPMIRTEDLGATTSNSHAPPNYKNWGGAHLHTSDISRLSKSLVLFLLKSRFIAKKFDLSFLELTTRTASNALH</sequence>
<evidence type="ECO:0000313" key="3">
    <source>
        <dbReference type="Proteomes" id="UP000008281"/>
    </source>
</evidence>
<name>E3MTZ7_CAERE</name>
<dbReference type="STRING" id="31234.E3MTZ7"/>
<reference evidence="2" key="1">
    <citation type="submission" date="2007-07" db="EMBL/GenBank/DDBJ databases">
        <title>PCAP assembly of the Caenorhabditis remanei genome.</title>
        <authorList>
            <consortium name="The Caenorhabditis remanei Sequencing Consortium"/>
            <person name="Wilson R.K."/>
        </authorList>
    </citation>
    <scope>NUCLEOTIDE SEQUENCE [LARGE SCALE GENOMIC DNA]</scope>
    <source>
        <strain evidence="2">PB4641</strain>
    </source>
</reference>
<protein>
    <submittedName>
        <fullName evidence="2">Uncharacterized protein</fullName>
    </submittedName>
</protein>
<feature type="region of interest" description="Disordered" evidence="1">
    <location>
        <begin position="1"/>
        <end position="59"/>
    </location>
</feature>
<evidence type="ECO:0000313" key="2">
    <source>
        <dbReference type="EMBL" id="EFP08946.1"/>
    </source>
</evidence>
<gene>
    <name evidence="2" type="ORF">CRE_18094</name>
</gene>
<feature type="compositionally biased region" description="Basic and acidic residues" evidence="1">
    <location>
        <begin position="7"/>
        <end position="29"/>
    </location>
</feature>
<dbReference type="EMBL" id="DS268477">
    <property type="protein sequence ID" value="EFP08946.1"/>
    <property type="molecule type" value="Genomic_DNA"/>
</dbReference>
<dbReference type="Proteomes" id="UP000008281">
    <property type="component" value="Unassembled WGS sequence"/>
</dbReference>
<evidence type="ECO:0000256" key="1">
    <source>
        <dbReference type="SAM" id="MobiDB-lite"/>
    </source>
</evidence>
<dbReference type="HOGENOM" id="CLU_2160746_0_0_1"/>
<dbReference type="AlphaFoldDB" id="E3MTZ7"/>
<dbReference type="InParanoid" id="E3MTZ7"/>
<accession>E3MTZ7</accession>
<organism evidence="3">
    <name type="scientific">Caenorhabditis remanei</name>
    <name type="common">Caenorhabditis vulgaris</name>
    <dbReference type="NCBI Taxonomy" id="31234"/>
    <lineage>
        <taxon>Eukaryota</taxon>
        <taxon>Metazoa</taxon>
        <taxon>Ecdysozoa</taxon>
        <taxon>Nematoda</taxon>
        <taxon>Chromadorea</taxon>
        <taxon>Rhabditida</taxon>
        <taxon>Rhabditina</taxon>
        <taxon>Rhabditomorpha</taxon>
        <taxon>Rhabditoidea</taxon>
        <taxon>Rhabditidae</taxon>
        <taxon>Peloderinae</taxon>
        <taxon>Caenorhabditis</taxon>
    </lineage>
</organism>
<keyword evidence="3" id="KW-1185">Reference proteome</keyword>
<proteinExistence type="predicted"/>